<dbReference type="InterPro" id="IPR001851">
    <property type="entry name" value="ABC_transp_permease"/>
</dbReference>
<evidence type="ECO:0000256" key="1">
    <source>
        <dbReference type="ARBA" id="ARBA00004651"/>
    </source>
</evidence>
<keyword evidence="8" id="KW-1185">Reference proteome</keyword>
<protein>
    <submittedName>
        <fullName evidence="7">Branched-chain amino acid transport system permease protein</fullName>
    </submittedName>
</protein>
<organism evidence="7 8">
    <name type="scientific">Stackebrandtia albiflava</name>
    <dbReference type="NCBI Taxonomy" id="406432"/>
    <lineage>
        <taxon>Bacteria</taxon>
        <taxon>Bacillati</taxon>
        <taxon>Actinomycetota</taxon>
        <taxon>Actinomycetes</taxon>
        <taxon>Glycomycetales</taxon>
        <taxon>Glycomycetaceae</taxon>
        <taxon>Stackebrandtia</taxon>
    </lineage>
</organism>
<feature type="transmembrane region" description="Helical" evidence="6">
    <location>
        <begin position="285"/>
        <end position="308"/>
    </location>
</feature>
<evidence type="ECO:0000256" key="3">
    <source>
        <dbReference type="ARBA" id="ARBA00022692"/>
    </source>
</evidence>
<proteinExistence type="predicted"/>
<gene>
    <name evidence="7" type="ORF">LX16_3284</name>
</gene>
<evidence type="ECO:0000256" key="5">
    <source>
        <dbReference type="ARBA" id="ARBA00023136"/>
    </source>
</evidence>
<evidence type="ECO:0000313" key="7">
    <source>
        <dbReference type="EMBL" id="TWJ12525.1"/>
    </source>
</evidence>
<feature type="transmembrane region" description="Helical" evidence="6">
    <location>
        <begin position="86"/>
        <end position="106"/>
    </location>
</feature>
<feature type="transmembrane region" description="Helical" evidence="6">
    <location>
        <begin position="63"/>
        <end position="80"/>
    </location>
</feature>
<sequence>MTRLLLDTRVWTALAVAALAALPFAVDAYTLSSLSGIISLGLLAVSVAVLTGTAGLPSLGQVAPYAFGMYTTVVLIRAGVTEAPVLLLASGAAAAVFCAVIGPAVVRTRGVVFLMLTLAVGELTAQAAQQWKAVSGGTDGSGRLDPTVPFWGLEPLVDEPAVYWYCLAVAVVVTALAGWAARSTPGSLVRGVRDNEARMRADGHRVGAYLLGVFVFAGMIAGIGGSLLVTSQRMVFPSDVSFSISALVLMAVVIGGAASLGGALVGAGAVILLRDWTAAYLPGQGPLVLGALFIAAVYLMPGGLAGVLERIGLRRRKEAT</sequence>
<accession>A0A562V3U2</accession>
<dbReference type="Proteomes" id="UP000321617">
    <property type="component" value="Unassembled WGS sequence"/>
</dbReference>
<dbReference type="Pfam" id="PF02653">
    <property type="entry name" value="BPD_transp_2"/>
    <property type="match status" value="1"/>
</dbReference>
<evidence type="ECO:0000256" key="2">
    <source>
        <dbReference type="ARBA" id="ARBA00022475"/>
    </source>
</evidence>
<comment type="caution">
    <text evidence="7">The sequence shown here is derived from an EMBL/GenBank/DDBJ whole genome shotgun (WGS) entry which is preliminary data.</text>
</comment>
<keyword evidence="5 6" id="KW-0472">Membrane</keyword>
<evidence type="ECO:0000256" key="6">
    <source>
        <dbReference type="SAM" id="Phobius"/>
    </source>
</evidence>
<dbReference type="InterPro" id="IPR043428">
    <property type="entry name" value="LivM-like"/>
</dbReference>
<feature type="transmembrane region" description="Helical" evidence="6">
    <location>
        <begin position="162"/>
        <end position="181"/>
    </location>
</feature>
<feature type="transmembrane region" description="Helical" evidence="6">
    <location>
        <begin position="242"/>
        <end position="273"/>
    </location>
</feature>
<dbReference type="GO" id="GO:0005886">
    <property type="term" value="C:plasma membrane"/>
    <property type="evidence" value="ECO:0007669"/>
    <property type="project" value="UniProtKB-SubCell"/>
</dbReference>
<name>A0A562V3U2_9ACTN</name>
<reference evidence="7 8" key="1">
    <citation type="journal article" date="2013" name="Stand. Genomic Sci.">
        <title>Genomic Encyclopedia of Type Strains, Phase I: The one thousand microbial genomes (KMG-I) project.</title>
        <authorList>
            <person name="Kyrpides N.C."/>
            <person name="Woyke T."/>
            <person name="Eisen J.A."/>
            <person name="Garrity G."/>
            <person name="Lilburn T.G."/>
            <person name="Beck B.J."/>
            <person name="Whitman W.B."/>
            <person name="Hugenholtz P."/>
            <person name="Klenk H.P."/>
        </authorList>
    </citation>
    <scope>NUCLEOTIDE SEQUENCE [LARGE SCALE GENOMIC DNA]</scope>
    <source>
        <strain evidence="7 8">DSM 45044</strain>
    </source>
</reference>
<dbReference type="RefSeq" id="WP_211354528.1">
    <property type="nucleotide sequence ID" value="NZ_BAABIJ010000002.1"/>
</dbReference>
<dbReference type="PANTHER" id="PTHR30482:SF17">
    <property type="entry name" value="ABC TRANSPORTER ATP-BINDING PROTEIN"/>
    <property type="match status" value="1"/>
</dbReference>
<dbReference type="PANTHER" id="PTHR30482">
    <property type="entry name" value="HIGH-AFFINITY BRANCHED-CHAIN AMINO ACID TRANSPORT SYSTEM PERMEASE"/>
    <property type="match status" value="1"/>
</dbReference>
<evidence type="ECO:0000256" key="4">
    <source>
        <dbReference type="ARBA" id="ARBA00022989"/>
    </source>
</evidence>
<evidence type="ECO:0000313" key="8">
    <source>
        <dbReference type="Proteomes" id="UP000321617"/>
    </source>
</evidence>
<dbReference type="CDD" id="cd06581">
    <property type="entry name" value="TM_PBP1_LivM_like"/>
    <property type="match status" value="1"/>
</dbReference>
<feature type="transmembrane region" description="Helical" evidence="6">
    <location>
        <begin position="38"/>
        <end position="56"/>
    </location>
</feature>
<dbReference type="EMBL" id="VLLL01000006">
    <property type="protein sequence ID" value="TWJ12525.1"/>
    <property type="molecule type" value="Genomic_DNA"/>
</dbReference>
<comment type="subcellular location">
    <subcellularLocation>
        <location evidence="1">Cell membrane</location>
        <topology evidence="1">Multi-pass membrane protein</topology>
    </subcellularLocation>
</comment>
<keyword evidence="3 6" id="KW-0812">Transmembrane</keyword>
<keyword evidence="4 6" id="KW-1133">Transmembrane helix</keyword>
<dbReference type="GO" id="GO:0015658">
    <property type="term" value="F:branched-chain amino acid transmembrane transporter activity"/>
    <property type="evidence" value="ECO:0007669"/>
    <property type="project" value="InterPro"/>
</dbReference>
<dbReference type="AlphaFoldDB" id="A0A562V3U2"/>
<feature type="transmembrane region" description="Helical" evidence="6">
    <location>
        <begin position="208"/>
        <end position="230"/>
    </location>
</feature>
<keyword evidence="2" id="KW-1003">Cell membrane</keyword>